<dbReference type="RefSeq" id="WP_062133964.1">
    <property type="nucleotide sequence ID" value="NZ_LRBG01000037.1"/>
</dbReference>
<evidence type="ECO:0000259" key="1">
    <source>
        <dbReference type="Pfam" id="PF09361"/>
    </source>
</evidence>
<dbReference type="EMBL" id="LRBG01000037">
    <property type="protein sequence ID" value="KXU84207.1"/>
    <property type="molecule type" value="Genomic_DNA"/>
</dbReference>
<keyword evidence="3" id="KW-1185">Reference proteome</keyword>
<accession>A0A149PGL4</accession>
<sequence length="191" mass="20345">MNSTTPEQIVAAQKASVDTTFDLLSKTVNAVEKLTSLTLQAAKSGLAENQEALVKAFGAGAPQTFIAQQTSQAQPAIEKAQAYWREVYEIASSTRAEYLAVAEAQFKKYQGDAQRYAETLAKTAPAGSETAVTAWKTFITTVIDTANKAYDTATKAVKQVGESAEKDLSVAASTSAKRVRQLAAPVETSDE</sequence>
<evidence type="ECO:0000313" key="3">
    <source>
        <dbReference type="Proteomes" id="UP000075613"/>
    </source>
</evidence>
<reference evidence="2 3" key="1">
    <citation type="journal article" date="2015" name="Int. J. Syst. Evol. Microbiol.">
        <title>Burkholderia monticola sp. nov., isolated from mountain soil.</title>
        <authorList>
            <person name="Baek I."/>
            <person name="Seo B."/>
            <person name="Lee I."/>
            <person name="Yi H."/>
            <person name="Chun J."/>
        </authorList>
    </citation>
    <scope>NUCLEOTIDE SEQUENCE [LARGE SCALE GENOMIC DNA]</scope>
    <source>
        <strain evidence="2 3">JC2948</strain>
    </source>
</reference>
<organism evidence="2 3">
    <name type="scientific">Paraburkholderia monticola</name>
    <dbReference type="NCBI Taxonomy" id="1399968"/>
    <lineage>
        <taxon>Bacteria</taxon>
        <taxon>Pseudomonadati</taxon>
        <taxon>Pseudomonadota</taxon>
        <taxon>Betaproteobacteria</taxon>
        <taxon>Burkholderiales</taxon>
        <taxon>Burkholderiaceae</taxon>
        <taxon>Paraburkholderia</taxon>
    </lineage>
</organism>
<dbReference type="AlphaFoldDB" id="A0A149PGL4"/>
<gene>
    <name evidence="2" type="ORF">CI15_27375</name>
</gene>
<name>A0A149PGL4_9BURK</name>
<dbReference type="InterPro" id="IPR018968">
    <property type="entry name" value="Phasin"/>
</dbReference>
<protein>
    <recommendedName>
        <fullName evidence="1">Phasin domain-containing protein</fullName>
    </recommendedName>
</protein>
<feature type="domain" description="Phasin" evidence="1">
    <location>
        <begin position="7"/>
        <end position="106"/>
    </location>
</feature>
<comment type="caution">
    <text evidence="2">The sequence shown here is derived from an EMBL/GenBank/DDBJ whole genome shotgun (WGS) entry which is preliminary data.</text>
</comment>
<dbReference type="Pfam" id="PF09361">
    <property type="entry name" value="Phasin_2"/>
    <property type="match status" value="1"/>
</dbReference>
<dbReference type="Proteomes" id="UP000075613">
    <property type="component" value="Unassembled WGS sequence"/>
</dbReference>
<evidence type="ECO:0000313" key="2">
    <source>
        <dbReference type="EMBL" id="KXU84207.1"/>
    </source>
</evidence>
<dbReference type="NCBIfam" id="TIGR01841">
    <property type="entry name" value="phasin"/>
    <property type="match status" value="1"/>
</dbReference>
<proteinExistence type="predicted"/>
<dbReference type="STRING" id="1399968.CI15_27375"/>
<dbReference type="InterPro" id="IPR010127">
    <property type="entry name" value="Phasin_subfam-1"/>
</dbReference>